<gene>
    <name evidence="2" type="ORF">SAMN05216474_2069</name>
</gene>
<name>A0A1I7AGJ6_9FLAO</name>
<reference evidence="2 3" key="1">
    <citation type="submission" date="2016-10" db="EMBL/GenBank/DDBJ databases">
        <authorList>
            <person name="de Groot N.N."/>
        </authorList>
    </citation>
    <scope>NUCLEOTIDE SEQUENCE [LARGE SCALE GENOMIC DNA]</scope>
    <source>
        <strain evidence="2 3">CGMCC 1.7005</strain>
    </source>
</reference>
<keyword evidence="3" id="KW-1185">Reference proteome</keyword>
<dbReference type="Proteomes" id="UP000236454">
    <property type="component" value="Unassembled WGS sequence"/>
</dbReference>
<dbReference type="AlphaFoldDB" id="A0A1I7AGJ6"/>
<protein>
    <submittedName>
        <fullName evidence="2">Uncharacterized protein</fullName>
    </submittedName>
</protein>
<evidence type="ECO:0000256" key="1">
    <source>
        <dbReference type="SAM" id="SignalP"/>
    </source>
</evidence>
<keyword evidence="1" id="KW-0732">Signal</keyword>
<evidence type="ECO:0000313" key="3">
    <source>
        <dbReference type="Proteomes" id="UP000236454"/>
    </source>
</evidence>
<feature type="chain" id="PRO_5014634444" evidence="1">
    <location>
        <begin position="19"/>
        <end position="282"/>
    </location>
</feature>
<dbReference type="STRING" id="477690.SAMN05216474_2069"/>
<dbReference type="EMBL" id="FPAS01000003">
    <property type="protein sequence ID" value="SFT74044.1"/>
    <property type="molecule type" value="Genomic_DNA"/>
</dbReference>
<organism evidence="2 3">
    <name type="scientific">Lishizhenia tianjinensis</name>
    <dbReference type="NCBI Taxonomy" id="477690"/>
    <lineage>
        <taxon>Bacteria</taxon>
        <taxon>Pseudomonadati</taxon>
        <taxon>Bacteroidota</taxon>
        <taxon>Flavobacteriia</taxon>
        <taxon>Flavobacteriales</taxon>
        <taxon>Crocinitomicaceae</taxon>
        <taxon>Lishizhenia</taxon>
    </lineage>
</organism>
<accession>A0A1I7AGJ6</accession>
<proteinExistence type="predicted"/>
<feature type="signal peptide" evidence="1">
    <location>
        <begin position="1"/>
        <end position="18"/>
    </location>
</feature>
<sequence>MKSLIPLLVLIITLNTSAQNELSFTINQERKLFAKIDNHVTVGGTEGIQKLGKVICSDCDTIYQFGKNTVYVRPKKTGRVTVDFIVENTNDRTDTLSYTFIVEPYPVPLLNLGNAEHGDTLKGIINRIWVHQPIESPFTGMNYSVGNMTVKVGDTVFNSKNKVLPEACIRYLQLLNDTTLILISAHYKGPFREEGNISSTFVAPPFLPTYIRPTDSRCEGVLDDLDHYKFRYSLKVNAELYWIYSIKSMNTEDLTQILKRLQGDAEIETLENQFEVKIRTLE</sequence>
<dbReference type="RefSeq" id="WP_090249127.1">
    <property type="nucleotide sequence ID" value="NZ_FPAS01000003.1"/>
</dbReference>
<evidence type="ECO:0000313" key="2">
    <source>
        <dbReference type="EMBL" id="SFT74044.1"/>
    </source>
</evidence>